<dbReference type="Gene3D" id="3.40.50.150">
    <property type="entry name" value="Vaccinia Virus protein VP39"/>
    <property type="match status" value="1"/>
</dbReference>
<gene>
    <name evidence="2" type="ORF">QF118_08140</name>
</gene>
<dbReference type="EMBL" id="CP124616">
    <property type="protein sequence ID" value="WGW05504.1"/>
    <property type="molecule type" value="Genomic_DNA"/>
</dbReference>
<name>A0ABY8QLI7_9RHOB</name>
<evidence type="ECO:0000313" key="2">
    <source>
        <dbReference type="EMBL" id="WGW05504.1"/>
    </source>
</evidence>
<dbReference type="InterPro" id="IPR029063">
    <property type="entry name" value="SAM-dependent_MTases_sf"/>
</dbReference>
<organism evidence="2 3">
    <name type="scientific">Tropicibacter oceani</name>
    <dbReference type="NCBI Taxonomy" id="3058420"/>
    <lineage>
        <taxon>Bacteria</taxon>
        <taxon>Pseudomonadati</taxon>
        <taxon>Pseudomonadota</taxon>
        <taxon>Alphaproteobacteria</taxon>
        <taxon>Rhodobacterales</taxon>
        <taxon>Roseobacteraceae</taxon>
        <taxon>Tropicibacter</taxon>
    </lineage>
</organism>
<keyword evidence="2" id="KW-0808">Transferase</keyword>
<dbReference type="SUPFAM" id="SSF53335">
    <property type="entry name" value="S-adenosyl-L-methionine-dependent methyltransferases"/>
    <property type="match status" value="1"/>
</dbReference>
<accession>A0ABY8QLI7</accession>
<dbReference type="GO" id="GO:0032259">
    <property type="term" value="P:methylation"/>
    <property type="evidence" value="ECO:0007669"/>
    <property type="project" value="UniProtKB-KW"/>
</dbReference>
<keyword evidence="2" id="KW-0489">Methyltransferase</keyword>
<keyword evidence="3" id="KW-1185">Reference proteome</keyword>
<dbReference type="RefSeq" id="WP_282302128.1">
    <property type="nucleotide sequence ID" value="NZ_CP124616.1"/>
</dbReference>
<dbReference type="Pfam" id="PF08241">
    <property type="entry name" value="Methyltransf_11"/>
    <property type="match status" value="1"/>
</dbReference>
<evidence type="ECO:0000313" key="3">
    <source>
        <dbReference type="Proteomes" id="UP001241605"/>
    </source>
</evidence>
<evidence type="ECO:0000259" key="1">
    <source>
        <dbReference type="Pfam" id="PF08241"/>
    </source>
</evidence>
<dbReference type="Proteomes" id="UP001241605">
    <property type="component" value="Chromosome"/>
</dbReference>
<feature type="domain" description="Methyltransferase type 11" evidence="1">
    <location>
        <begin position="75"/>
        <end position="171"/>
    </location>
</feature>
<protein>
    <submittedName>
        <fullName evidence="2">Methyltransferase domain-containing protein</fullName>
    </submittedName>
</protein>
<sequence>MDIPSLQNTATWDREAWTVRAPAEVEFWDRWITSKGDRWPVDFQRRTDPNAPLTPMLVDLLPHLDLTPGQTVKVLDIGSGPLSYVGYAHDTYQVDLTAVDPLSDEYNRLLDSVGVTGVVRTRPGYFETALADFGAGSFDVVWCFNSLDHSIDPVLGLVNLLSVVKIGGGLILSFCPNEAEQGKYKGLHQWNLDLDEGQLVLTQLGRKTSLQGLLDQQKIVKRMVGGSRAGVKERVTYLIRKTANVNLSQAMLR</sequence>
<reference evidence="2 3" key="1">
    <citation type="submission" date="2023-05" db="EMBL/GenBank/DDBJ databases">
        <title>YMD87, complete Genome.</title>
        <authorList>
            <person name="Zhang J."/>
            <person name="Xu X."/>
        </authorList>
    </citation>
    <scope>NUCLEOTIDE SEQUENCE [LARGE SCALE GENOMIC DNA]</scope>
    <source>
        <strain evidence="2 3">YMD87</strain>
    </source>
</reference>
<proteinExistence type="predicted"/>
<dbReference type="InterPro" id="IPR013216">
    <property type="entry name" value="Methyltransf_11"/>
</dbReference>
<dbReference type="GO" id="GO:0008168">
    <property type="term" value="F:methyltransferase activity"/>
    <property type="evidence" value="ECO:0007669"/>
    <property type="project" value="UniProtKB-KW"/>
</dbReference>